<keyword evidence="3" id="KW-1185">Reference proteome</keyword>
<evidence type="ECO:0000313" key="3">
    <source>
        <dbReference type="Proteomes" id="UP000824120"/>
    </source>
</evidence>
<sequence>MPPHPSILPKPVVMLHGESNITWKASEVRSLIIWENLYNAIIGKFSYGKPDIMELRKTISGQYGIKSERTIGVLDTRHILIRLTSLEDYVQLLSTTVFYVKSRENYAKMRTLK</sequence>
<dbReference type="OrthoDB" id="1751950at2759"/>
<reference evidence="2 3" key="1">
    <citation type="submission" date="2020-09" db="EMBL/GenBank/DDBJ databases">
        <title>De no assembly of potato wild relative species, Solanum commersonii.</title>
        <authorList>
            <person name="Cho K."/>
        </authorList>
    </citation>
    <scope>NUCLEOTIDE SEQUENCE [LARGE SCALE GENOMIC DNA]</scope>
    <source>
        <strain evidence="2">LZ3.2</strain>
        <tissue evidence="2">Leaf</tissue>
    </source>
</reference>
<organism evidence="2 3">
    <name type="scientific">Solanum commersonii</name>
    <name type="common">Commerson's wild potato</name>
    <name type="synonym">Commerson's nightshade</name>
    <dbReference type="NCBI Taxonomy" id="4109"/>
    <lineage>
        <taxon>Eukaryota</taxon>
        <taxon>Viridiplantae</taxon>
        <taxon>Streptophyta</taxon>
        <taxon>Embryophyta</taxon>
        <taxon>Tracheophyta</taxon>
        <taxon>Spermatophyta</taxon>
        <taxon>Magnoliopsida</taxon>
        <taxon>eudicotyledons</taxon>
        <taxon>Gunneridae</taxon>
        <taxon>Pentapetalae</taxon>
        <taxon>asterids</taxon>
        <taxon>lamiids</taxon>
        <taxon>Solanales</taxon>
        <taxon>Solanaceae</taxon>
        <taxon>Solanoideae</taxon>
        <taxon>Solaneae</taxon>
        <taxon>Solanum</taxon>
    </lineage>
</organism>
<feature type="domain" description="DUF4283" evidence="1">
    <location>
        <begin position="35"/>
        <end position="102"/>
    </location>
</feature>
<dbReference type="Pfam" id="PF14111">
    <property type="entry name" value="DUF4283"/>
    <property type="match status" value="1"/>
</dbReference>
<dbReference type="AlphaFoldDB" id="A0A9J5W6M9"/>
<evidence type="ECO:0000259" key="1">
    <source>
        <dbReference type="Pfam" id="PF14111"/>
    </source>
</evidence>
<evidence type="ECO:0000313" key="2">
    <source>
        <dbReference type="EMBL" id="KAG5571113.1"/>
    </source>
</evidence>
<gene>
    <name evidence="2" type="ORF">H5410_060879</name>
</gene>
<name>A0A9J5W6M9_SOLCO</name>
<dbReference type="EMBL" id="JACXVP010000012">
    <property type="protein sequence ID" value="KAG5571113.1"/>
    <property type="molecule type" value="Genomic_DNA"/>
</dbReference>
<comment type="caution">
    <text evidence="2">The sequence shown here is derived from an EMBL/GenBank/DDBJ whole genome shotgun (WGS) entry which is preliminary data.</text>
</comment>
<protein>
    <recommendedName>
        <fullName evidence="1">DUF4283 domain-containing protein</fullName>
    </recommendedName>
</protein>
<dbReference type="Proteomes" id="UP000824120">
    <property type="component" value="Chromosome 12"/>
</dbReference>
<dbReference type="InterPro" id="IPR025558">
    <property type="entry name" value="DUF4283"/>
</dbReference>
<accession>A0A9J5W6M9</accession>
<proteinExistence type="predicted"/>